<keyword evidence="6" id="KW-1003">Cell membrane</keyword>
<dbReference type="GO" id="GO:0070181">
    <property type="term" value="F:small ribosomal subunit rRNA binding"/>
    <property type="evidence" value="ECO:0007669"/>
    <property type="project" value="UniProtKB-UniRule"/>
</dbReference>
<evidence type="ECO:0000256" key="5">
    <source>
        <dbReference type="ARBA" id="ARBA00023134"/>
    </source>
</evidence>
<comment type="function">
    <text evidence="6">An essential GTPase that binds both GDP and GTP, with rapid nucleotide exchange. Plays a role in 16S rRNA processing and 30S ribosomal subunit biogenesis and possibly also in cell cycle regulation and energy metabolism.</text>
</comment>
<dbReference type="InterPro" id="IPR009019">
    <property type="entry name" value="KH_sf_prok-type"/>
</dbReference>
<dbReference type="CDD" id="cd04163">
    <property type="entry name" value="Era"/>
    <property type="match status" value="1"/>
</dbReference>
<accession>A0A2X3BGF6</accession>
<dbReference type="Pfam" id="PF07650">
    <property type="entry name" value="KH_2"/>
    <property type="match status" value="1"/>
</dbReference>
<keyword evidence="6" id="KW-0963">Cytoplasm</keyword>
<feature type="binding site" evidence="6">
    <location>
        <begin position="64"/>
        <end position="68"/>
    </location>
    <ligand>
        <name>GTP</name>
        <dbReference type="ChEBI" id="CHEBI:37565"/>
    </ligand>
</feature>
<dbReference type="InterPro" id="IPR006073">
    <property type="entry name" value="GTP-bd"/>
</dbReference>
<dbReference type="Proteomes" id="UP000250166">
    <property type="component" value="Unassembled WGS sequence"/>
</dbReference>
<dbReference type="GO" id="GO:0005829">
    <property type="term" value="C:cytosol"/>
    <property type="evidence" value="ECO:0007669"/>
    <property type="project" value="TreeGrafter"/>
</dbReference>
<dbReference type="Gene3D" id="3.30.300.20">
    <property type="match status" value="1"/>
</dbReference>
<keyword evidence="4 6" id="KW-0694">RNA-binding</keyword>
<dbReference type="PANTHER" id="PTHR42698:SF1">
    <property type="entry name" value="GTPASE ERA, MITOCHONDRIAL"/>
    <property type="match status" value="1"/>
</dbReference>
<dbReference type="PANTHER" id="PTHR42698">
    <property type="entry name" value="GTPASE ERA"/>
    <property type="match status" value="1"/>
</dbReference>
<feature type="region of interest" description="G5" evidence="7">
    <location>
        <begin position="152"/>
        <end position="154"/>
    </location>
</feature>
<keyword evidence="6" id="KW-0472">Membrane</keyword>
<dbReference type="GO" id="GO:0000028">
    <property type="term" value="P:ribosomal small subunit assembly"/>
    <property type="evidence" value="ECO:0007669"/>
    <property type="project" value="TreeGrafter"/>
</dbReference>
<feature type="region of interest" description="G3" evidence="7">
    <location>
        <begin position="64"/>
        <end position="67"/>
    </location>
</feature>
<keyword evidence="3 6" id="KW-0547">Nucleotide-binding</keyword>
<evidence type="ECO:0000256" key="2">
    <source>
        <dbReference type="ARBA" id="ARBA00020484"/>
    </source>
</evidence>
<evidence type="ECO:0000256" key="6">
    <source>
        <dbReference type="HAMAP-Rule" id="MF_00367"/>
    </source>
</evidence>
<comment type="similarity">
    <text evidence="1 6 7">Belongs to the TRAFAC class TrmE-Era-EngA-EngB-Septin-like GTPase superfamily. Era GTPase family.</text>
</comment>
<organism evidence="9 10">
    <name type="scientific">Helicobacter fennelliae</name>
    <dbReference type="NCBI Taxonomy" id="215"/>
    <lineage>
        <taxon>Bacteria</taxon>
        <taxon>Pseudomonadati</taxon>
        <taxon>Campylobacterota</taxon>
        <taxon>Epsilonproteobacteria</taxon>
        <taxon>Campylobacterales</taxon>
        <taxon>Helicobacteraceae</taxon>
        <taxon>Helicobacter</taxon>
    </lineage>
</organism>
<dbReference type="SUPFAM" id="SSF54814">
    <property type="entry name" value="Prokaryotic type KH domain (KH-domain type II)"/>
    <property type="match status" value="1"/>
</dbReference>
<dbReference type="CDD" id="cd22534">
    <property type="entry name" value="KH-II_Era"/>
    <property type="match status" value="1"/>
</dbReference>
<feature type="binding site" evidence="6">
    <location>
        <begin position="122"/>
        <end position="125"/>
    </location>
    <ligand>
        <name>GTP</name>
        <dbReference type="ChEBI" id="CHEBI:37565"/>
    </ligand>
</feature>
<dbReference type="InterPro" id="IPR005662">
    <property type="entry name" value="GTPase_Era-like"/>
</dbReference>
<dbReference type="PROSITE" id="PS51713">
    <property type="entry name" value="G_ERA"/>
    <property type="match status" value="1"/>
</dbReference>
<gene>
    <name evidence="6 9" type="primary">era</name>
    <name evidence="9" type="ORF">NCTC13102_00853</name>
</gene>
<feature type="region of interest" description="G1" evidence="7">
    <location>
        <begin position="12"/>
        <end position="19"/>
    </location>
</feature>
<evidence type="ECO:0000256" key="3">
    <source>
        <dbReference type="ARBA" id="ARBA00022741"/>
    </source>
</evidence>
<feature type="region of interest" description="G4" evidence="7">
    <location>
        <begin position="122"/>
        <end position="125"/>
    </location>
</feature>
<dbReference type="InterPro" id="IPR005225">
    <property type="entry name" value="Small_GTP-bd"/>
</dbReference>
<dbReference type="HAMAP" id="MF_00367">
    <property type="entry name" value="GTPase_Era"/>
    <property type="match status" value="1"/>
</dbReference>
<evidence type="ECO:0000259" key="8">
    <source>
        <dbReference type="PROSITE" id="PS51713"/>
    </source>
</evidence>
<dbReference type="NCBIfam" id="TIGR00231">
    <property type="entry name" value="small_GTP"/>
    <property type="match status" value="1"/>
</dbReference>
<dbReference type="NCBIfam" id="TIGR00436">
    <property type="entry name" value="era"/>
    <property type="match status" value="1"/>
</dbReference>
<comment type="subunit">
    <text evidence="6">Monomer.</text>
</comment>
<proteinExistence type="inferred from homology"/>
<dbReference type="Pfam" id="PF01926">
    <property type="entry name" value="MMR_HSR1"/>
    <property type="match status" value="1"/>
</dbReference>
<dbReference type="Gene3D" id="3.40.50.300">
    <property type="entry name" value="P-loop containing nucleotide triphosphate hydrolases"/>
    <property type="match status" value="1"/>
</dbReference>
<dbReference type="GO" id="GO:0003924">
    <property type="term" value="F:GTPase activity"/>
    <property type="evidence" value="ECO:0007669"/>
    <property type="project" value="UniProtKB-UniRule"/>
</dbReference>
<keyword evidence="5 6" id="KW-0342">GTP-binding</keyword>
<evidence type="ECO:0000256" key="7">
    <source>
        <dbReference type="PROSITE-ProRule" id="PRU01050"/>
    </source>
</evidence>
<dbReference type="SUPFAM" id="SSF52540">
    <property type="entry name" value="P-loop containing nucleoside triphosphate hydrolases"/>
    <property type="match status" value="1"/>
</dbReference>
<dbReference type="GO" id="GO:0043024">
    <property type="term" value="F:ribosomal small subunit binding"/>
    <property type="evidence" value="ECO:0007669"/>
    <property type="project" value="TreeGrafter"/>
</dbReference>
<keyword evidence="6" id="KW-0690">Ribosome biogenesis</keyword>
<reference evidence="9 10" key="1">
    <citation type="submission" date="2018-06" db="EMBL/GenBank/DDBJ databases">
        <authorList>
            <consortium name="Pathogen Informatics"/>
            <person name="Doyle S."/>
        </authorList>
    </citation>
    <scope>NUCLEOTIDE SEQUENCE [LARGE SCALE GENOMIC DNA]</scope>
    <source>
        <strain evidence="9 10">NCTC13102</strain>
    </source>
</reference>
<dbReference type="NCBIfam" id="NF000908">
    <property type="entry name" value="PRK00089.1"/>
    <property type="match status" value="1"/>
</dbReference>
<protein>
    <recommendedName>
        <fullName evidence="2 6">GTPase Era</fullName>
    </recommendedName>
</protein>
<name>A0A2X3BGF6_9HELI</name>
<dbReference type="InterPro" id="IPR015946">
    <property type="entry name" value="KH_dom-like_a/b"/>
</dbReference>
<dbReference type="GO" id="GO:0005886">
    <property type="term" value="C:plasma membrane"/>
    <property type="evidence" value="ECO:0007669"/>
    <property type="project" value="UniProtKB-SubCell"/>
</dbReference>
<dbReference type="GO" id="GO:0005525">
    <property type="term" value="F:GTP binding"/>
    <property type="evidence" value="ECO:0007669"/>
    <property type="project" value="UniProtKB-UniRule"/>
</dbReference>
<dbReference type="EMBL" id="UAWL01000006">
    <property type="protein sequence ID" value="SQB98396.1"/>
    <property type="molecule type" value="Genomic_DNA"/>
</dbReference>
<dbReference type="InterPro" id="IPR030388">
    <property type="entry name" value="G_ERA_dom"/>
</dbReference>
<dbReference type="RefSeq" id="WP_112058515.1">
    <property type="nucleotide sequence ID" value="NZ_UAWL01000006.1"/>
</dbReference>
<dbReference type="InterPro" id="IPR004044">
    <property type="entry name" value="KH_dom_type_2"/>
</dbReference>
<feature type="binding site" evidence="6">
    <location>
        <begin position="12"/>
        <end position="19"/>
    </location>
    <ligand>
        <name>GTP</name>
        <dbReference type="ChEBI" id="CHEBI:37565"/>
    </ligand>
</feature>
<evidence type="ECO:0000256" key="1">
    <source>
        <dbReference type="ARBA" id="ARBA00007921"/>
    </source>
</evidence>
<feature type="region of interest" description="G2" evidence="7">
    <location>
        <begin position="38"/>
        <end position="42"/>
    </location>
</feature>
<dbReference type="AlphaFoldDB" id="A0A2X3BGF6"/>
<comment type="subcellular location">
    <subcellularLocation>
        <location evidence="6">Cytoplasm</location>
    </subcellularLocation>
    <subcellularLocation>
        <location evidence="6">Cell membrane</location>
        <topology evidence="6">Peripheral membrane protein</topology>
    </subcellularLocation>
</comment>
<keyword evidence="6" id="KW-0699">rRNA-binding</keyword>
<dbReference type="InterPro" id="IPR027417">
    <property type="entry name" value="P-loop_NTPase"/>
</dbReference>
<feature type="domain" description="Era-type G" evidence="8">
    <location>
        <begin position="4"/>
        <end position="173"/>
    </location>
</feature>
<evidence type="ECO:0000313" key="10">
    <source>
        <dbReference type="Proteomes" id="UP000250166"/>
    </source>
</evidence>
<evidence type="ECO:0000313" key="9">
    <source>
        <dbReference type="EMBL" id="SQB98396.1"/>
    </source>
</evidence>
<evidence type="ECO:0000256" key="4">
    <source>
        <dbReference type="ARBA" id="ARBA00022884"/>
    </source>
</evidence>
<sequence length="301" mass="34480">MISRAGFVAVVGRPNSGKSTLLNTIIGENLALVSHKANATRKTMNFIISHTNKHHEQCQIIFVDTPGIHKKEKLLNQFMLDSALKAMSDCDVCVFLSAVGDSLKYYEEFLNLYPKKHILVLSKIDTITHKDLAVEISKYQPYAERFLALIPLSTKKNLNITQLLDSVSENLPHSNALFDEDDLTTHTMREITKEMIRQSVFENLSDEIPYESDVLISSFIHKQNINEIFAKLYVRKYSQKIITIGKNGQTIKRISMQARQKIEELLQERVFLKIDVVVNKDWLNDIKTLKTLGYHIDKSTK</sequence>